<sequence length="20" mass="2393">MCGSFMNVLINIFYIYTCLF</sequence>
<proteinExistence type="predicted"/>
<accession>A0A0E9S010</accession>
<evidence type="ECO:0000313" key="1">
    <source>
        <dbReference type="EMBL" id="JAH33843.1"/>
    </source>
</evidence>
<protein>
    <submittedName>
        <fullName evidence="1">Uncharacterized protein</fullName>
    </submittedName>
</protein>
<name>A0A0E9S010_ANGAN</name>
<organism evidence="1">
    <name type="scientific">Anguilla anguilla</name>
    <name type="common">European freshwater eel</name>
    <name type="synonym">Muraena anguilla</name>
    <dbReference type="NCBI Taxonomy" id="7936"/>
    <lineage>
        <taxon>Eukaryota</taxon>
        <taxon>Metazoa</taxon>
        <taxon>Chordata</taxon>
        <taxon>Craniata</taxon>
        <taxon>Vertebrata</taxon>
        <taxon>Euteleostomi</taxon>
        <taxon>Actinopterygii</taxon>
        <taxon>Neopterygii</taxon>
        <taxon>Teleostei</taxon>
        <taxon>Anguilliformes</taxon>
        <taxon>Anguillidae</taxon>
        <taxon>Anguilla</taxon>
    </lineage>
</organism>
<dbReference type="AlphaFoldDB" id="A0A0E9S010"/>
<reference evidence="1" key="1">
    <citation type="submission" date="2014-11" db="EMBL/GenBank/DDBJ databases">
        <authorList>
            <person name="Amaro Gonzalez C."/>
        </authorList>
    </citation>
    <scope>NUCLEOTIDE SEQUENCE</scope>
</reference>
<reference evidence="1" key="2">
    <citation type="journal article" date="2015" name="Fish Shellfish Immunol.">
        <title>Early steps in the European eel (Anguilla anguilla)-Vibrio vulnificus interaction in the gills: Role of the RtxA13 toxin.</title>
        <authorList>
            <person name="Callol A."/>
            <person name="Pajuelo D."/>
            <person name="Ebbesson L."/>
            <person name="Teles M."/>
            <person name="MacKenzie S."/>
            <person name="Amaro C."/>
        </authorList>
    </citation>
    <scope>NUCLEOTIDE SEQUENCE</scope>
</reference>
<dbReference type="EMBL" id="GBXM01074734">
    <property type="protein sequence ID" value="JAH33843.1"/>
    <property type="molecule type" value="Transcribed_RNA"/>
</dbReference>